<dbReference type="AlphaFoldDB" id="A0AAJ0CH11"/>
<organism evidence="1 2">
    <name type="scientific">Conoideocrella luteorostrata</name>
    <dbReference type="NCBI Taxonomy" id="1105319"/>
    <lineage>
        <taxon>Eukaryota</taxon>
        <taxon>Fungi</taxon>
        <taxon>Dikarya</taxon>
        <taxon>Ascomycota</taxon>
        <taxon>Pezizomycotina</taxon>
        <taxon>Sordariomycetes</taxon>
        <taxon>Hypocreomycetidae</taxon>
        <taxon>Hypocreales</taxon>
        <taxon>Clavicipitaceae</taxon>
        <taxon>Conoideocrella</taxon>
    </lineage>
</organism>
<keyword evidence="2" id="KW-1185">Reference proteome</keyword>
<reference evidence="1" key="1">
    <citation type="submission" date="2023-06" db="EMBL/GenBank/DDBJ databases">
        <title>Conoideocrella luteorostrata (Hypocreales: Clavicipitaceae), a potential biocontrol fungus for elongate hemlock scale in United States Christmas tree production areas.</title>
        <authorList>
            <person name="Barrett H."/>
            <person name="Lovett B."/>
            <person name="Macias A.M."/>
            <person name="Stajich J.E."/>
            <person name="Kasson M.T."/>
        </authorList>
    </citation>
    <scope>NUCLEOTIDE SEQUENCE</scope>
    <source>
        <strain evidence="1">ARSEF 14590</strain>
    </source>
</reference>
<gene>
    <name evidence="1" type="ORF">QQS21_009477</name>
</gene>
<proteinExistence type="predicted"/>
<dbReference type="Pfam" id="PF00491">
    <property type="entry name" value="Arginase"/>
    <property type="match status" value="1"/>
</dbReference>
<accession>A0AAJ0CH11</accession>
<dbReference type="SUPFAM" id="SSF52768">
    <property type="entry name" value="Arginase/deacetylase"/>
    <property type="match status" value="1"/>
</dbReference>
<evidence type="ECO:0000313" key="2">
    <source>
        <dbReference type="Proteomes" id="UP001251528"/>
    </source>
</evidence>
<dbReference type="Proteomes" id="UP001251528">
    <property type="component" value="Unassembled WGS sequence"/>
</dbReference>
<dbReference type="GO" id="GO:0046872">
    <property type="term" value="F:metal ion binding"/>
    <property type="evidence" value="ECO:0007669"/>
    <property type="project" value="InterPro"/>
</dbReference>
<dbReference type="Gene3D" id="3.40.800.10">
    <property type="entry name" value="Ureohydrolase domain"/>
    <property type="match status" value="1"/>
</dbReference>
<dbReference type="EMBL" id="JASWJB010000244">
    <property type="protein sequence ID" value="KAK2592809.1"/>
    <property type="molecule type" value="Genomic_DNA"/>
</dbReference>
<sequence length="108" mass="11863">MAQLLSLHFDARLDTLHPASCPASGNGPTEFNHGSKFWMAHQQGLTLNGSLVHAGLHTRLSGTGWQTYLDDDERGFSRIGAEDMDDIGMQGIMYPRFNSALAPRSLFT</sequence>
<protein>
    <submittedName>
        <fullName evidence="1">Uncharacterized protein</fullName>
    </submittedName>
</protein>
<dbReference type="InterPro" id="IPR006035">
    <property type="entry name" value="Ureohydrolase"/>
</dbReference>
<evidence type="ECO:0000313" key="1">
    <source>
        <dbReference type="EMBL" id="KAK2592809.1"/>
    </source>
</evidence>
<comment type="caution">
    <text evidence="1">The sequence shown here is derived from an EMBL/GenBank/DDBJ whole genome shotgun (WGS) entry which is preliminary data.</text>
</comment>
<name>A0AAJ0CH11_9HYPO</name>
<dbReference type="InterPro" id="IPR023696">
    <property type="entry name" value="Ureohydrolase_dom_sf"/>
</dbReference>